<organism evidence="1 2">
    <name type="scientific">Candidatus Kerfeldbacteria bacterium RIFCSPHIGHO2_02_FULL_42_14</name>
    <dbReference type="NCBI Taxonomy" id="1798540"/>
    <lineage>
        <taxon>Bacteria</taxon>
        <taxon>Candidatus Kerfeldiibacteriota</taxon>
    </lineage>
</organism>
<dbReference type="STRING" id="1798540.A3B74_00885"/>
<reference evidence="1 2" key="1">
    <citation type="journal article" date="2016" name="Nat. Commun.">
        <title>Thousands of microbial genomes shed light on interconnected biogeochemical processes in an aquifer system.</title>
        <authorList>
            <person name="Anantharaman K."/>
            <person name="Brown C.T."/>
            <person name="Hug L.A."/>
            <person name="Sharon I."/>
            <person name="Castelle C.J."/>
            <person name="Probst A.J."/>
            <person name="Thomas B.C."/>
            <person name="Singh A."/>
            <person name="Wilkins M.J."/>
            <person name="Karaoz U."/>
            <person name="Brodie E.L."/>
            <person name="Williams K.H."/>
            <person name="Hubbard S.S."/>
            <person name="Banfield J.F."/>
        </authorList>
    </citation>
    <scope>NUCLEOTIDE SEQUENCE [LARGE SCALE GENOMIC DNA]</scope>
</reference>
<comment type="caution">
    <text evidence="1">The sequence shown here is derived from an EMBL/GenBank/DDBJ whole genome shotgun (WGS) entry which is preliminary data.</text>
</comment>
<evidence type="ECO:0000313" key="2">
    <source>
        <dbReference type="Proteomes" id="UP000177165"/>
    </source>
</evidence>
<evidence type="ECO:0000313" key="1">
    <source>
        <dbReference type="EMBL" id="OGY79380.1"/>
    </source>
</evidence>
<dbReference type="Proteomes" id="UP000177165">
    <property type="component" value="Unassembled WGS sequence"/>
</dbReference>
<gene>
    <name evidence="1" type="ORF">A3B74_00885</name>
</gene>
<proteinExistence type="predicted"/>
<dbReference type="Gene3D" id="2.60.120.330">
    <property type="entry name" value="B-lactam Antibiotic, Isopenicillin N Synthase, Chain"/>
    <property type="match status" value="1"/>
</dbReference>
<sequence length="198" mass="22696">MRVVIENYDWALASGLGLEPDTFVRFCDRGPHLVASTFVELRKVCEPGTVIAGVHYDLNFVSGHAGGAIPGLYGETPDGRWLAIDPPENCVAVQPAWQLWYLTAGRIPRVRHMVIFDERNRDRLQQAKRQCLGFPRTQLQYFSHGWTENVLQPLSPFRNAESEKQFPPQWVGEFVLDRLEEINLLKTRPLQRPLPDNF</sequence>
<dbReference type="SUPFAM" id="SSF51197">
    <property type="entry name" value="Clavaminate synthase-like"/>
    <property type="match status" value="1"/>
</dbReference>
<name>A0A1G2ATM9_9BACT</name>
<protein>
    <submittedName>
        <fullName evidence="1">Uncharacterized protein</fullName>
    </submittedName>
</protein>
<dbReference type="EMBL" id="MHKB01000009">
    <property type="protein sequence ID" value="OGY79380.1"/>
    <property type="molecule type" value="Genomic_DNA"/>
</dbReference>
<accession>A0A1G2ATM9</accession>
<dbReference type="InterPro" id="IPR027443">
    <property type="entry name" value="IPNS-like_sf"/>
</dbReference>
<dbReference type="AlphaFoldDB" id="A0A1G2ATM9"/>